<feature type="transmembrane region" description="Helical" evidence="6">
    <location>
        <begin position="168"/>
        <end position="187"/>
    </location>
</feature>
<dbReference type="EMBL" id="QRMS01000005">
    <property type="protein sequence ID" value="RHJ85246.1"/>
    <property type="molecule type" value="Genomic_DNA"/>
</dbReference>
<evidence type="ECO:0000256" key="5">
    <source>
        <dbReference type="ARBA" id="ARBA00023136"/>
    </source>
</evidence>
<dbReference type="Proteomes" id="UP000284841">
    <property type="component" value="Unassembled WGS sequence"/>
</dbReference>
<comment type="subcellular location">
    <subcellularLocation>
        <location evidence="1">Membrane</location>
        <topology evidence="1">Multi-pass membrane protein</topology>
    </subcellularLocation>
</comment>
<evidence type="ECO:0000256" key="3">
    <source>
        <dbReference type="ARBA" id="ARBA00022692"/>
    </source>
</evidence>
<dbReference type="OrthoDB" id="9793828at2"/>
<evidence type="ECO:0000256" key="4">
    <source>
        <dbReference type="ARBA" id="ARBA00022989"/>
    </source>
</evidence>
<feature type="transmembrane region" description="Helical" evidence="6">
    <location>
        <begin position="89"/>
        <end position="108"/>
    </location>
</feature>
<comment type="caution">
    <text evidence="7">The sequence shown here is derived from an EMBL/GenBank/DDBJ whole genome shotgun (WGS) entry which is preliminary data.</text>
</comment>
<dbReference type="RefSeq" id="WP_118336385.1">
    <property type="nucleotide sequence ID" value="NZ_AP025567.1"/>
</dbReference>
<feature type="transmembrane region" description="Helical" evidence="6">
    <location>
        <begin position="208"/>
        <end position="228"/>
    </location>
</feature>
<keyword evidence="3 6" id="KW-0812">Transmembrane</keyword>
<feature type="transmembrane region" description="Helical" evidence="6">
    <location>
        <begin position="144"/>
        <end position="162"/>
    </location>
</feature>
<dbReference type="GO" id="GO:0005886">
    <property type="term" value="C:plasma membrane"/>
    <property type="evidence" value="ECO:0007669"/>
    <property type="project" value="TreeGrafter"/>
</dbReference>
<evidence type="ECO:0000256" key="6">
    <source>
        <dbReference type="RuleBase" id="RU004379"/>
    </source>
</evidence>
<feature type="transmembrane region" description="Helical" evidence="6">
    <location>
        <begin position="30"/>
        <end position="47"/>
    </location>
</feature>
<evidence type="ECO:0000313" key="7">
    <source>
        <dbReference type="EMBL" id="RHJ85246.1"/>
    </source>
</evidence>
<dbReference type="Pfam" id="PF01027">
    <property type="entry name" value="Bax1-I"/>
    <property type="match status" value="1"/>
</dbReference>
<organism evidence="7 8">
    <name type="scientific">Emergencia timonensis</name>
    <dbReference type="NCBI Taxonomy" id="1776384"/>
    <lineage>
        <taxon>Bacteria</taxon>
        <taxon>Bacillati</taxon>
        <taxon>Bacillota</taxon>
        <taxon>Clostridia</taxon>
        <taxon>Peptostreptococcales</taxon>
        <taxon>Anaerovoracaceae</taxon>
        <taxon>Emergencia</taxon>
    </lineage>
</organism>
<accession>A0A415DX73</accession>
<feature type="transmembrane region" description="Helical" evidence="6">
    <location>
        <begin position="114"/>
        <end position="132"/>
    </location>
</feature>
<name>A0A415DX73_9FIRM</name>
<keyword evidence="8" id="KW-1185">Reference proteome</keyword>
<dbReference type="PANTHER" id="PTHR23291:SF50">
    <property type="entry name" value="PROTEIN LIFEGUARD 4"/>
    <property type="match status" value="1"/>
</dbReference>
<comment type="similarity">
    <text evidence="2 6">Belongs to the BI1 family.</text>
</comment>
<protein>
    <submittedName>
        <fullName evidence="7">BAX inhibitor (BI)-1/YccA family protein</fullName>
    </submittedName>
</protein>
<evidence type="ECO:0000256" key="1">
    <source>
        <dbReference type="ARBA" id="ARBA00004141"/>
    </source>
</evidence>
<dbReference type="PANTHER" id="PTHR23291">
    <property type="entry name" value="BAX INHIBITOR-RELATED"/>
    <property type="match status" value="1"/>
</dbReference>
<reference evidence="7 8" key="1">
    <citation type="submission" date="2018-08" db="EMBL/GenBank/DDBJ databases">
        <title>A genome reference for cultivated species of the human gut microbiota.</title>
        <authorList>
            <person name="Zou Y."/>
            <person name="Xue W."/>
            <person name="Luo G."/>
        </authorList>
    </citation>
    <scope>NUCLEOTIDE SEQUENCE [LARGE SCALE GENOMIC DNA]</scope>
    <source>
        <strain evidence="7 8">AM07-24</strain>
    </source>
</reference>
<proteinExistence type="inferred from homology"/>
<feature type="transmembrane region" description="Helical" evidence="6">
    <location>
        <begin position="53"/>
        <end position="77"/>
    </location>
</feature>
<gene>
    <name evidence="7" type="ORF">DW099_16250</name>
</gene>
<dbReference type="STRING" id="1776384.GCA_900086585_00017"/>
<evidence type="ECO:0000313" key="8">
    <source>
        <dbReference type="Proteomes" id="UP000284841"/>
    </source>
</evidence>
<dbReference type="InterPro" id="IPR006214">
    <property type="entry name" value="Bax_inhibitor_1-related"/>
</dbReference>
<dbReference type="AlphaFoldDB" id="A0A415DX73"/>
<keyword evidence="5 6" id="KW-0472">Membrane</keyword>
<sequence length="236" mass="26893">MRENEFDYDKRYEENMGDSVGAYTTKTFQWMFLGLLTTFAVACFGYYTGAIFFIFAIPYVQIVLLVAELAVVLILSARIQKLQVSTARVLFFVYAVLNGVVFSAYFLMYEMMRLILIFAMTAAYFGIMAVYGHVTKKDLSRMRPILISGLLFLIACGLLSLFLDLGDFDRIVCLVGIAVFLGFTAYDTQKIRTYYNCYQGDQAMLARASIFSALQLYLDFINLFLYLLRLLGSAKK</sequence>
<dbReference type="CDD" id="cd10432">
    <property type="entry name" value="BI-1-like_bacterial"/>
    <property type="match status" value="1"/>
</dbReference>
<keyword evidence="4 6" id="KW-1133">Transmembrane helix</keyword>
<evidence type="ECO:0000256" key="2">
    <source>
        <dbReference type="ARBA" id="ARBA00010350"/>
    </source>
</evidence>